<dbReference type="GO" id="GO:0071555">
    <property type="term" value="P:cell wall organization"/>
    <property type="evidence" value="ECO:0007669"/>
    <property type="project" value="UniProtKB-KW"/>
</dbReference>
<evidence type="ECO:0000313" key="17">
    <source>
        <dbReference type="Proteomes" id="UP000521379"/>
    </source>
</evidence>
<dbReference type="NCBIfam" id="TIGR01085">
    <property type="entry name" value="murE"/>
    <property type="match status" value="1"/>
</dbReference>
<dbReference type="HAMAP" id="MF_00208">
    <property type="entry name" value="MurE"/>
    <property type="match status" value="1"/>
</dbReference>
<keyword evidence="3 11" id="KW-0436">Ligase</keyword>
<sequence>MENAQAITTDAALLRPGGVSAVSVGSLASAIGGQLLQLADSTDPGGVEVTGVSLDSRAIRPDDLYAALPGARFHGASFAAAALDAGAAAVLTDSTGADLLRASETPVTVPVVVAADARAAVGSVAARVYASQPADGSGLSLFAVTGTNGKTTTTYFVNSILRALGETTGLIGTIEILAGDQRIPSKLTTPEAPTVHSLLSVMRESGMTAASMEVSSHAIEFHRVDGIRYGVAGFTNLTQDHLDLHGTMQAYFDVKAQLFTPERTERAVVVVADDDDAWGIAMARHARAQLGADNVDVFAMRGGVVGDRESGPERRGADWTLHSLTRRGIGHAFELVHRDGRSLRVSTGLPGVFNVANAALATLMVLSSGVALEDLQRALDQHDPLTTDVPGRMQLIGTQPTAVVDFAHNPDALARALAAVDPPEGDGRVILVFGATGERDKTKRPLMGEIAAREADVVIVSDDDPHGEDPSTIREEVMAGAQALIEAGGARATEIHQIAPRSVAIHSAVRMAGRNDSVIVAGRGHETVQEIAGVDHPLDDRAELRAALDEMRHSTQEGWGETK</sequence>
<dbReference type="PANTHER" id="PTHR23135:SF4">
    <property type="entry name" value="UDP-N-ACETYLMURAMOYL-L-ALANYL-D-GLUTAMATE--2,6-DIAMINOPIMELATE LIGASE MURE HOMOLOG, CHLOROPLASTIC"/>
    <property type="match status" value="1"/>
</dbReference>
<evidence type="ECO:0000256" key="3">
    <source>
        <dbReference type="ARBA" id="ARBA00022598"/>
    </source>
</evidence>
<dbReference type="PROSITE" id="PS01011">
    <property type="entry name" value="FOLYLPOLYGLU_SYNT_1"/>
    <property type="match status" value="1"/>
</dbReference>
<comment type="similarity">
    <text evidence="1 11">Belongs to the MurCDEF family. MurE subfamily.</text>
</comment>
<dbReference type="GO" id="GO:0005524">
    <property type="term" value="F:ATP binding"/>
    <property type="evidence" value="ECO:0007669"/>
    <property type="project" value="UniProtKB-UniRule"/>
</dbReference>
<dbReference type="EC" id="6.3.2.-" evidence="11"/>
<keyword evidence="9 11" id="KW-0131">Cell cycle</keyword>
<proteinExistence type="inferred from homology"/>
<evidence type="ECO:0000256" key="5">
    <source>
        <dbReference type="ARBA" id="ARBA00022741"/>
    </source>
</evidence>
<dbReference type="RefSeq" id="WP_119932303.1">
    <property type="nucleotide sequence ID" value="NZ_JAAVUN010000003.1"/>
</dbReference>
<comment type="function">
    <text evidence="11">Catalyzes the addition of an amino acid to the nucleotide precursor UDP-N-acetylmuramoyl-L-alanyl-D-glutamate (UMAG) in the biosynthesis of bacterial cell-wall peptidoglycan.</text>
</comment>
<comment type="subcellular location">
    <subcellularLocation>
        <location evidence="11 12">Cytoplasm</location>
    </subcellularLocation>
</comment>
<dbReference type="GO" id="GO:0008360">
    <property type="term" value="P:regulation of cell shape"/>
    <property type="evidence" value="ECO:0007669"/>
    <property type="project" value="UniProtKB-KW"/>
</dbReference>
<feature type="binding site" evidence="11">
    <location>
        <begin position="188"/>
        <end position="189"/>
    </location>
    <ligand>
        <name>UDP-N-acetyl-alpha-D-muramoyl-L-alanyl-D-glutamate</name>
        <dbReference type="ChEBI" id="CHEBI:83900"/>
    </ligand>
</feature>
<dbReference type="InterPro" id="IPR035911">
    <property type="entry name" value="MurE/MurF_N"/>
</dbReference>
<feature type="binding site" evidence="11">
    <location>
        <position position="54"/>
    </location>
    <ligand>
        <name>UDP-N-acetyl-alpha-D-muramoyl-L-alanyl-D-glutamate</name>
        <dbReference type="ChEBI" id="CHEBI:83900"/>
    </ligand>
</feature>
<dbReference type="Gene3D" id="3.90.190.20">
    <property type="entry name" value="Mur ligase, C-terminal domain"/>
    <property type="match status" value="1"/>
</dbReference>
<dbReference type="GO" id="GO:0005737">
    <property type="term" value="C:cytoplasm"/>
    <property type="evidence" value="ECO:0007669"/>
    <property type="project" value="UniProtKB-SubCell"/>
</dbReference>
<evidence type="ECO:0000313" key="16">
    <source>
        <dbReference type="EMBL" id="NKE08878.1"/>
    </source>
</evidence>
<dbReference type="SUPFAM" id="SSF53244">
    <property type="entry name" value="MurD-like peptide ligases, peptide-binding domain"/>
    <property type="match status" value="1"/>
</dbReference>
<protein>
    <recommendedName>
        <fullName evidence="11">UDP-N-acetylmuramyl-tripeptide synthetase</fullName>
        <ecNumber evidence="11">6.3.2.-</ecNumber>
    </recommendedName>
    <alternativeName>
        <fullName evidence="11">UDP-MurNAc-tripeptide synthetase</fullName>
    </alternativeName>
</protein>
<evidence type="ECO:0000259" key="14">
    <source>
        <dbReference type="Pfam" id="PF02875"/>
    </source>
</evidence>
<dbReference type="GO" id="GO:0004326">
    <property type="term" value="F:tetrahydrofolylpolyglutamate synthase activity"/>
    <property type="evidence" value="ECO:0007669"/>
    <property type="project" value="InterPro"/>
</dbReference>
<evidence type="ECO:0000256" key="6">
    <source>
        <dbReference type="ARBA" id="ARBA00022840"/>
    </source>
</evidence>
<comment type="cofactor">
    <cofactor evidence="11">
        <name>Mg(2+)</name>
        <dbReference type="ChEBI" id="CHEBI:18420"/>
    </cofactor>
</comment>
<dbReference type="EMBL" id="JAAVUN010000003">
    <property type="protein sequence ID" value="NKE08878.1"/>
    <property type="molecule type" value="Genomic_DNA"/>
</dbReference>
<dbReference type="GO" id="GO:0009252">
    <property type="term" value="P:peptidoglycan biosynthetic process"/>
    <property type="evidence" value="ECO:0007669"/>
    <property type="project" value="UniProtKB-UniRule"/>
</dbReference>
<keyword evidence="10 11" id="KW-0961">Cell wall biogenesis/degradation</keyword>
<feature type="domain" description="Mur ligase C-terminal" evidence="14">
    <location>
        <begin position="391"/>
        <end position="524"/>
    </location>
</feature>
<feature type="binding site" evidence="11">
    <location>
        <position position="223"/>
    </location>
    <ligand>
        <name>UDP-N-acetyl-alpha-D-muramoyl-L-alanyl-D-glutamate</name>
        <dbReference type="ChEBI" id="CHEBI:83900"/>
    </ligand>
</feature>
<comment type="caution">
    <text evidence="11">Lacks conserved residue(s) required for the propagation of feature annotation.</text>
</comment>
<evidence type="ECO:0000256" key="10">
    <source>
        <dbReference type="ARBA" id="ARBA00023316"/>
    </source>
</evidence>
<dbReference type="InterPro" id="IPR036565">
    <property type="entry name" value="Mur-like_cat_sf"/>
</dbReference>
<evidence type="ECO:0000256" key="11">
    <source>
        <dbReference type="HAMAP-Rule" id="MF_00208"/>
    </source>
</evidence>
<organism evidence="16 17">
    <name type="scientific">Kocuria subflava</name>
    <dbReference type="NCBI Taxonomy" id="1736139"/>
    <lineage>
        <taxon>Bacteria</taxon>
        <taxon>Bacillati</taxon>
        <taxon>Actinomycetota</taxon>
        <taxon>Actinomycetes</taxon>
        <taxon>Micrococcales</taxon>
        <taxon>Micrococcaceae</taxon>
        <taxon>Kocuria</taxon>
    </lineage>
</organism>
<feature type="domain" description="Mur ligase N-terminal catalytic" evidence="13">
    <location>
        <begin position="48"/>
        <end position="123"/>
    </location>
</feature>
<comment type="PTM">
    <text evidence="11">Carboxylation is probably crucial for Mg(2+) binding and, consequently, for the gamma-phosphate positioning of ATP.</text>
</comment>
<dbReference type="GO" id="GO:0000287">
    <property type="term" value="F:magnesium ion binding"/>
    <property type="evidence" value="ECO:0007669"/>
    <property type="project" value="UniProtKB-UniRule"/>
</dbReference>
<keyword evidence="11" id="KW-0460">Magnesium</keyword>
<gene>
    <name evidence="11" type="primary">murE</name>
    <name evidence="16" type="ORF">GTW58_02720</name>
</gene>
<comment type="caution">
    <text evidence="16">The sequence shown here is derived from an EMBL/GenBank/DDBJ whole genome shotgun (WGS) entry which is preliminary data.</text>
</comment>
<name>A0A846TI89_9MICC</name>
<dbReference type="InterPro" id="IPR018109">
    <property type="entry name" value="Folylpolyglutamate_synth_CS"/>
</dbReference>
<evidence type="ECO:0000256" key="8">
    <source>
        <dbReference type="ARBA" id="ARBA00022984"/>
    </source>
</evidence>
<dbReference type="Proteomes" id="UP000521379">
    <property type="component" value="Unassembled WGS sequence"/>
</dbReference>
<evidence type="ECO:0000259" key="13">
    <source>
        <dbReference type="Pfam" id="PF01225"/>
    </source>
</evidence>
<keyword evidence="7 11" id="KW-0133">Cell shape</keyword>
<evidence type="ECO:0000256" key="9">
    <source>
        <dbReference type="ARBA" id="ARBA00023306"/>
    </source>
</evidence>
<feature type="modified residue" description="N6-carboxylysine" evidence="11">
    <location>
        <position position="255"/>
    </location>
</feature>
<dbReference type="SUPFAM" id="SSF53623">
    <property type="entry name" value="MurD-like peptide ligases, catalytic domain"/>
    <property type="match status" value="1"/>
</dbReference>
<feature type="domain" description="Mur ligase central" evidence="15">
    <location>
        <begin position="144"/>
        <end position="364"/>
    </location>
</feature>
<dbReference type="Pfam" id="PF01225">
    <property type="entry name" value="Mur_ligase"/>
    <property type="match status" value="1"/>
</dbReference>
<dbReference type="InterPro" id="IPR005761">
    <property type="entry name" value="UDP-N-AcMur-Glu-dNH2Pim_ligase"/>
</dbReference>
<feature type="binding site" evidence="11">
    <location>
        <position position="215"/>
    </location>
    <ligand>
        <name>UDP-N-acetyl-alpha-D-muramoyl-L-alanyl-D-glutamate</name>
        <dbReference type="ChEBI" id="CHEBI:83900"/>
    </ligand>
</feature>
<dbReference type="InterPro" id="IPR013221">
    <property type="entry name" value="Mur_ligase_cen"/>
</dbReference>
<evidence type="ECO:0000256" key="7">
    <source>
        <dbReference type="ARBA" id="ARBA00022960"/>
    </source>
</evidence>
<evidence type="ECO:0000256" key="4">
    <source>
        <dbReference type="ARBA" id="ARBA00022618"/>
    </source>
</evidence>
<evidence type="ECO:0000259" key="15">
    <source>
        <dbReference type="Pfam" id="PF08245"/>
    </source>
</evidence>
<dbReference type="NCBIfam" id="NF001124">
    <property type="entry name" value="PRK00139.1-2"/>
    <property type="match status" value="1"/>
</dbReference>
<comment type="pathway">
    <text evidence="11 12">Cell wall biogenesis; peptidoglycan biosynthesis.</text>
</comment>
<keyword evidence="2 11" id="KW-0963">Cytoplasm</keyword>
<feature type="binding site" evidence="11">
    <location>
        <position position="56"/>
    </location>
    <ligand>
        <name>UDP-N-acetyl-alpha-D-muramoyl-L-alanyl-D-glutamate</name>
        <dbReference type="ChEBI" id="CHEBI:83900"/>
    </ligand>
</feature>
<dbReference type="Gene3D" id="3.40.1190.10">
    <property type="entry name" value="Mur-like, catalytic domain"/>
    <property type="match status" value="1"/>
</dbReference>
<dbReference type="InterPro" id="IPR004101">
    <property type="entry name" value="Mur_ligase_C"/>
</dbReference>
<feature type="binding site" evidence="11">
    <location>
        <begin position="146"/>
        <end position="152"/>
    </location>
    <ligand>
        <name>ATP</name>
        <dbReference type="ChEBI" id="CHEBI:30616"/>
    </ligand>
</feature>
<reference evidence="16 17" key="1">
    <citation type="submission" date="2020-02" db="EMBL/GenBank/DDBJ databases">
        <authorList>
            <person name="Sun Q."/>
        </authorList>
    </citation>
    <scope>NUCLEOTIDE SEQUENCE [LARGE SCALE GENOMIC DNA]</scope>
    <source>
        <strain evidence="16 17">YIM 13062</strain>
    </source>
</reference>
<dbReference type="PANTHER" id="PTHR23135">
    <property type="entry name" value="MUR LIGASE FAMILY MEMBER"/>
    <property type="match status" value="1"/>
</dbReference>
<dbReference type="UniPathway" id="UPA00219"/>
<dbReference type="AlphaFoldDB" id="A0A846TI89"/>
<keyword evidence="4 11" id="KW-0132">Cell division</keyword>
<accession>A0A846TI89</accession>
<dbReference type="Gene3D" id="3.40.1390.10">
    <property type="entry name" value="MurE/MurF, N-terminal domain"/>
    <property type="match status" value="1"/>
</dbReference>
<keyword evidence="5 11" id="KW-0547">Nucleotide-binding</keyword>
<dbReference type="SUPFAM" id="SSF63418">
    <property type="entry name" value="MurE/MurF N-terminal domain"/>
    <property type="match status" value="1"/>
</dbReference>
<dbReference type="Pfam" id="PF08245">
    <property type="entry name" value="Mur_ligase_M"/>
    <property type="match status" value="1"/>
</dbReference>
<dbReference type="InterPro" id="IPR000713">
    <property type="entry name" value="Mur_ligase_N"/>
</dbReference>
<evidence type="ECO:0000256" key="2">
    <source>
        <dbReference type="ARBA" id="ARBA00022490"/>
    </source>
</evidence>
<keyword evidence="8 11" id="KW-0573">Peptidoglycan synthesis</keyword>
<evidence type="ECO:0000256" key="1">
    <source>
        <dbReference type="ARBA" id="ARBA00005898"/>
    </source>
</evidence>
<evidence type="ECO:0000256" key="12">
    <source>
        <dbReference type="RuleBase" id="RU004135"/>
    </source>
</evidence>
<keyword evidence="17" id="KW-1185">Reference proteome</keyword>
<keyword evidence="6 11" id="KW-0067">ATP-binding</keyword>
<dbReference type="GO" id="GO:0051301">
    <property type="term" value="P:cell division"/>
    <property type="evidence" value="ECO:0007669"/>
    <property type="project" value="UniProtKB-KW"/>
</dbReference>
<dbReference type="Pfam" id="PF02875">
    <property type="entry name" value="Mur_ligase_C"/>
    <property type="match status" value="1"/>
</dbReference>
<dbReference type="InterPro" id="IPR036615">
    <property type="entry name" value="Mur_ligase_C_dom_sf"/>
</dbReference>